<dbReference type="InterPro" id="IPR025295">
    <property type="entry name" value="eCIS_core_dom"/>
</dbReference>
<dbReference type="Pfam" id="PF13699">
    <property type="entry name" value="eCIS_core"/>
    <property type="match status" value="1"/>
</dbReference>
<keyword evidence="4" id="KW-1185">Reference proteome</keyword>
<feature type="domain" description="Bulb-type lectin" evidence="2">
    <location>
        <begin position="956"/>
        <end position="1090"/>
    </location>
</feature>
<reference evidence="3" key="2">
    <citation type="submission" date="2020-09" db="EMBL/GenBank/DDBJ databases">
        <authorList>
            <person name="Sun Q."/>
            <person name="Ohkuma M."/>
        </authorList>
    </citation>
    <scope>NUCLEOTIDE SEQUENCE</scope>
    <source>
        <strain evidence="3">JCM 4386</strain>
    </source>
</reference>
<dbReference type="Gene3D" id="2.120.10.70">
    <property type="entry name" value="Fucose-specific lectin"/>
    <property type="match status" value="1"/>
</dbReference>
<evidence type="ECO:0000313" key="4">
    <source>
        <dbReference type="Proteomes" id="UP000606194"/>
    </source>
</evidence>
<organism evidence="3 4">
    <name type="scientific">Streptomyces humidus</name>
    <dbReference type="NCBI Taxonomy" id="52259"/>
    <lineage>
        <taxon>Bacteria</taxon>
        <taxon>Bacillati</taxon>
        <taxon>Actinomycetota</taxon>
        <taxon>Actinomycetes</taxon>
        <taxon>Kitasatosporales</taxon>
        <taxon>Streptomycetaceae</taxon>
        <taxon>Streptomyces</taxon>
    </lineage>
</organism>
<evidence type="ECO:0000256" key="1">
    <source>
        <dbReference type="SAM" id="MobiDB-lite"/>
    </source>
</evidence>
<dbReference type="InterPro" id="IPR001480">
    <property type="entry name" value="Bulb-type_lectin_dom"/>
</dbReference>
<dbReference type="InterPro" id="IPR049756">
    <property type="entry name" value="PlcA-like_dom"/>
</dbReference>
<dbReference type="Proteomes" id="UP000606194">
    <property type="component" value="Unassembled WGS sequence"/>
</dbReference>
<dbReference type="RefSeq" id="WP_190153782.1">
    <property type="nucleotide sequence ID" value="NZ_BMTL01000046.1"/>
</dbReference>
<accession>A0A918LAT8</accession>
<dbReference type="SUPFAM" id="SSF89372">
    <property type="entry name" value="Fucose-specific lectin"/>
    <property type="match status" value="1"/>
</dbReference>
<evidence type="ECO:0000259" key="2">
    <source>
        <dbReference type="PROSITE" id="PS50927"/>
    </source>
</evidence>
<dbReference type="SUPFAM" id="SSF50998">
    <property type="entry name" value="Quinoprotein alcohol dehydrogenase-like"/>
    <property type="match status" value="1"/>
</dbReference>
<dbReference type="InterPro" id="IPR011047">
    <property type="entry name" value="Quinoprotein_ADH-like_sf"/>
</dbReference>
<dbReference type="EMBL" id="BMTL01000046">
    <property type="protein sequence ID" value="GGS25288.1"/>
    <property type="molecule type" value="Genomic_DNA"/>
</dbReference>
<proteinExistence type="predicted"/>
<dbReference type="Pfam" id="PF26607">
    <property type="entry name" value="DUF8189"/>
    <property type="match status" value="1"/>
</dbReference>
<dbReference type="InterPro" id="IPR015943">
    <property type="entry name" value="WD40/YVTN_repeat-like_dom_sf"/>
</dbReference>
<gene>
    <name evidence="3" type="ORF">GCM10010269_74980</name>
</gene>
<reference evidence="3" key="1">
    <citation type="journal article" date="2014" name="Int. J. Syst. Evol. Microbiol.">
        <title>Complete genome sequence of Corynebacterium casei LMG S-19264T (=DSM 44701T), isolated from a smear-ripened cheese.</title>
        <authorList>
            <consortium name="US DOE Joint Genome Institute (JGI-PGF)"/>
            <person name="Walter F."/>
            <person name="Albersmeier A."/>
            <person name="Kalinowski J."/>
            <person name="Ruckert C."/>
        </authorList>
    </citation>
    <scope>NUCLEOTIDE SEQUENCE</scope>
    <source>
        <strain evidence="3">JCM 4386</strain>
    </source>
</reference>
<dbReference type="Gene3D" id="2.130.10.10">
    <property type="entry name" value="YVTN repeat-like/Quinoprotein amine dehydrogenase"/>
    <property type="match status" value="1"/>
</dbReference>
<dbReference type="PROSITE" id="PS50927">
    <property type="entry name" value="BULB_LECTIN"/>
    <property type="match status" value="1"/>
</dbReference>
<feature type="region of interest" description="Disordered" evidence="1">
    <location>
        <begin position="1"/>
        <end position="22"/>
    </location>
</feature>
<protein>
    <recommendedName>
        <fullName evidence="2">Bulb-type lectin domain-containing protein</fullName>
    </recommendedName>
</protein>
<evidence type="ECO:0000313" key="3">
    <source>
        <dbReference type="EMBL" id="GGS25288.1"/>
    </source>
</evidence>
<dbReference type="InterPro" id="IPR058502">
    <property type="entry name" value="PLL-like_beta-prop"/>
</dbReference>
<dbReference type="CDD" id="cd22893">
    <property type="entry name" value="PlcA-like"/>
    <property type="match status" value="1"/>
</dbReference>
<sequence length="1229" mass="131454">MTRRTTDTLHPATDSGQSPPPELLRRLEHGLRADLSAMRVHTGPAADRLARSLGAEAFASGSHVFFRRGAYRPHSPSGFRLLAHEAAHLVQQARGTVGGTRREGLTVSLPGDPWEQEADRWADAVVRGRTREGARVAVPPGRSTAIQRHVSFEHRILGDAPTKNLVAIVTRAPDRLAVLGAQIRLLDLWRSNPEQVTEQQIRNLDLGIQTLRIGPGDGLLVTYGELNALPDYLADAGAFNTVPKDVLLGILQVIRQEGYNHLTGIRNDIPPPTDRFARSAAAPWSLGMVNDIVETRSLDQWTSGLGFLGEDHYQGLLARNACHFAPYSWYRWQTSHLVARDLAERSFLNGKDAELARQAWVHNGYADHFLQDSFAAGHLTDDQQPGLSGPDLYELAYTGPSNDPQTSQEAARLVDRVLGSGLVADKRIGLDATYQNYLTFLTSAAAQLSSSMLHDKYNAEAVFVSSEANPSPYPVWGDNTLLTGKDGERGVRATSTAAQMSQKAVRDILTQGATDITVKNIRDLFPTRAGASPGEVTDLKSWNTGQKAECMKMFSGIFPTLKQLLVGRANPRLGVVSRDQGYASVWNQRLPNASTTFAAVQIAVAGGKVFAGSYGYVYQIDPLSGKILHSLLVSDRFGVGDYTTRLATDGANLYAGVHGYVYAISIGGNWKKPLWNCPVGGLLGTDAVDVMVTGGKLFAGSDGYVYQLDPLSGKILHSLLVSDRFGVGDYTTRLATDGANLYAGVHGYVYAISIGGNWKKPLWDTPVGGVLDAPVEVMVAGGRLFAGSNGYVDHIDAPSGKILHSLLVSGQVGVGDYTTRLATDGANLYAGVHGYVYAISIGGDWKQPLWNSGVGGIGAFEPVNVTVGAGRVFAGSNGYTYEFDPGSGKVLNSLLLTLPVSTNREYGTTIVADGWNLYAGVHGFANKLLVNNARLSGTLHHNWEDDGGGWHGWEANFNGAPSEMQSVTMTYGSSNNLEVFAVGGDGTLYHNSLGIKDGWHGWEANFDGAPRGVQSVTATLGSGGNLEVFAVGRSGTLHHDYLDTNGGWHGWEANFNGAPPGVQSVTTAMGPSGNLEVFAVGNSGTLYHNLLDTNGGWHGWEANFDGAPSEMQSVTALVSLAGPLEVFAVGNSGTLYHNYLDTNGGWHGWEADFNGAPPGVQSVTAVAPGDTLEVFAVTGGGTLYRNYRDPQRTWHGWEANFNGAPTGVQSVAAIGGTNDFLEVFITATP</sequence>
<dbReference type="AlphaFoldDB" id="A0A918LAT8"/>
<name>A0A918LAT8_9ACTN</name>
<comment type="caution">
    <text evidence="3">The sequence shown here is derived from an EMBL/GenBank/DDBJ whole genome shotgun (WGS) entry which is preliminary data.</text>
</comment>